<dbReference type="PANTHER" id="PTHR33269">
    <property type="entry name" value="NADH-UBIQUINONE OXIDOREDUCTASE CHAIN 6"/>
    <property type="match status" value="1"/>
</dbReference>
<dbReference type="GO" id="GO:0008137">
    <property type="term" value="F:NADH dehydrogenase (ubiquinone) activity"/>
    <property type="evidence" value="ECO:0007669"/>
    <property type="project" value="UniProtKB-UniRule"/>
</dbReference>
<accession>A0A2X4TMQ9</accession>
<keyword evidence="1" id="KW-1003">Cell membrane</keyword>
<dbReference type="KEGG" id="rcr:NCTC10994_00205"/>
<dbReference type="NCBIfam" id="NF005165">
    <property type="entry name" value="PRK06638.1-5"/>
    <property type="match status" value="1"/>
</dbReference>
<evidence type="ECO:0000256" key="2">
    <source>
        <dbReference type="SAM" id="MobiDB-lite"/>
    </source>
</evidence>
<keyword evidence="1" id="KW-0472">Membrane</keyword>
<name>A0A2X4TMQ9_9NOCA</name>
<dbReference type="Gene3D" id="1.20.120.1200">
    <property type="entry name" value="NADH-ubiquinone/plastoquinone oxidoreductase chain 6, subunit NuoJ"/>
    <property type="match status" value="1"/>
</dbReference>
<sequence length="278" mass="29171">MNSTGTVLLAQELTQTSTGEEVQFWILATVAVVGALGVVGAAKAVYSAVFLAMTMVVLAVLYIAQGALFLGVVQIVVYTGAVMMLFLFVLMLVGIDSSDSLVETLRAQRVLAVAVGVGFGVLLIAGLGNAAMRGFVGFDAADASGNVEELAVLLFLDYVWAFELTGALLITATLGAMVLAHRERLRPRRTQRELSEERFRTGGRVTPLPGPGVYARHNAADVPALLPDGSFAENSVGPLLRRIGRNWGHDDLGVSGPADEGLGGEKNAGDGRGEGETR</sequence>
<proteinExistence type="inferred from homology"/>
<dbReference type="Proteomes" id="UP000249091">
    <property type="component" value="Chromosome 1"/>
</dbReference>
<keyword evidence="1" id="KW-0520">NAD</keyword>
<feature type="transmembrane region" description="Helical" evidence="1">
    <location>
        <begin position="75"/>
        <end position="95"/>
    </location>
</feature>
<feature type="region of interest" description="Disordered" evidence="2">
    <location>
        <begin position="251"/>
        <end position="278"/>
    </location>
</feature>
<feature type="compositionally biased region" description="Basic and acidic residues" evidence="2">
    <location>
        <begin position="267"/>
        <end position="278"/>
    </location>
</feature>
<keyword evidence="1" id="KW-1133">Transmembrane helix</keyword>
<keyword evidence="4" id="KW-1185">Reference proteome</keyword>
<protein>
    <recommendedName>
        <fullName evidence="1">NADH-quinone oxidoreductase subunit J</fullName>
        <ecNumber evidence="1">7.1.1.-</ecNumber>
    </recommendedName>
</protein>
<dbReference type="AlphaFoldDB" id="A0A2X4TMQ9"/>
<feature type="transmembrane region" description="Helical" evidence="1">
    <location>
        <begin position="107"/>
        <end position="128"/>
    </location>
</feature>
<dbReference type="RefSeq" id="WP_072698974.1">
    <property type="nucleotide sequence ID" value="NZ_JAFBBL010000001.1"/>
</dbReference>
<evidence type="ECO:0000256" key="1">
    <source>
        <dbReference type="RuleBase" id="RU004429"/>
    </source>
</evidence>
<keyword evidence="1" id="KW-0874">Quinone</keyword>
<comment type="function">
    <text evidence="1">NDH-1 shuttles electrons from NADH, via FMN and iron-sulfur (Fe-S) centers, to quinones in the respiratory chain. Couples the redox reaction to proton translocation (for every two electrons transferred, four hydrogen ions are translocated across the cytoplasmic membrane), and thus conserves the redox energy in a proton gradient.</text>
</comment>
<evidence type="ECO:0000313" key="4">
    <source>
        <dbReference type="Proteomes" id="UP000249091"/>
    </source>
</evidence>
<reference evidence="3 4" key="1">
    <citation type="submission" date="2018-06" db="EMBL/GenBank/DDBJ databases">
        <authorList>
            <consortium name="Pathogen Informatics"/>
            <person name="Doyle S."/>
        </authorList>
    </citation>
    <scope>NUCLEOTIDE SEQUENCE [LARGE SCALE GENOMIC DNA]</scope>
    <source>
        <strain evidence="3 4">NCTC10994</strain>
    </source>
</reference>
<dbReference type="InterPro" id="IPR042106">
    <property type="entry name" value="Nuo/plastoQ_OxRdtase_6_NuoJ"/>
</dbReference>
<feature type="transmembrane region" description="Helical" evidence="1">
    <location>
        <begin position="22"/>
        <end position="42"/>
    </location>
</feature>
<dbReference type="GO" id="GO:0048038">
    <property type="term" value="F:quinone binding"/>
    <property type="evidence" value="ECO:0007669"/>
    <property type="project" value="UniProtKB-UniRule"/>
</dbReference>
<organism evidence="3 4">
    <name type="scientific">Rhodococcus coprophilus</name>
    <dbReference type="NCBI Taxonomy" id="38310"/>
    <lineage>
        <taxon>Bacteria</taxon>
        <taxon>Bacillati</taxon>
        <taxon>Actinomycetota</taxon>
        <taxon>Actinomycetes</taxon>
        <taxon>Mycobacteriales</taxon>
        <taxon>Nocardiaceae</taxon>
        <taxon>Rhodococcus</taxon>
    </lineage>
</organism>
<keyword evidence="1" id="KW-0812">Transmembrane</keyword>
<dbReference type="EC" id="7.1.1.-" evidence="1"/>
<comment type="similarity">
    <text evidence="1">Belongs to the complex I subunit 6 family.</text>
</comment>
<comment type="subcellular location">
    <subcellularLocation>
        <location evidence="1">Cell membrane</location>
        <topology evidence="1">Multi-pass membrane protein</topology>
    </subcellularLocation>
</comment>
<dbReference type="InterPro" id="IPR001457">
    <property type="entry name" value="NADH_UbQ/plastoQ_OxRdtase_su6"/>
</dbReference>
<feature type="transmembrane region" description="Helical" evidence="1">
    <location>
        <begin position="49"/>
        <end position="69"/>
    </location>
</feature>
<dbReference type="STRING" id="1219011.GCA_001895045_00948"/>
<dbReference type="GO" id="GO:0016491">
    <property type="term" value="F:oxidoreductase activity"/>
    <property type="evidence" value="ECO:0007669"/>
    <property type="project" value="UniProtKB-KW"/>
</dbReference>
<gene>
    <name evidence="3" type="primary">nuoJ</name>
    <name evidence="3" type="ORF">NCTC10994_00205</name>
</gene>
<evidence type="ECO:0000313" key="3">
    <source>
        <dbReference type="EMBL" id="SQI28461.1"/>
    </source>
</evidence>
<dbReference type="EMBL" id="LS483468">
    <property type="protein sequence ID" value="SQI28461.1"/>
    <property type="molecule type" value="Genomic_DNA"/>
</dbReference>
<comment type="catalytic activity">
    <reaction evidence="1">
        <text>a quinone + NADH + 5 H(+)(in) = a quinol + NAD(+) + 4 H(+)(out)</text>
        <dbReference type="Rhea" id="RHEA:57888"/>
        <dbReference type="ChEBI" id="CHEBI:15378"/>
        <dbReference type="ChEBI" id="CHEBI:24646"/>
        <dbReference type="ChEBI" id="CHEBI:57540"/>
        <dbReference type="ChEBI" id="CHEBI:57945"/>
        <dbReference type="ChEBI" id="CHEBI:132124"/>
    </reaction>
</comment>
<keyword evidence="3" id="KW-0560">Oxidoreductase</keyword>
<feature type="transmembrane region" description="Helical" evidence="1">
    <location>
        <begin position="158"/>
        <end position="180"/>
    </location>
</feature>
<dbReference type="GO" id="GO:0005886">
    <property type="term" value="C:plasma membrane"/>
    <property type="evidence" value="ECO:0007669"/>
    <property type="project" value="UniProtKB-SubCell"/>
</dbReference>
<dbReference type="PANTHER" id="PTHR33269:SF19">
    <property type="entry name" value="NADH-QUINONE OXIDOREDUCTASE SUBUNIT J"/>
    <property type="match status" value="1"/>
</dbReference>
<dbReference type="Pfam" id="PF00499">
    <property type="entry name" value="Oxidored_q3"/>
    <property type="match status" value="1"/>
</dbReference>